<dbReference type="InterPro" id="IPR036657">
    <property type="entry name" value="Tfx_DNA-bd_sf_arc"/>
</dbReference>
<name>A0A6G4EB81_CLOBO</name>
<proteinExistence type="predicted"/>
<dbReference type="NCBIfam" id="TIGR02937">
    <property type="entry name" value="sigma70-ECF"/>
    <property type="match status" value="1"/>
</dbReference>
<accession>A0A6G4EB81</accession>
<dbReference type="InterPro" id="IPR014284">
    <property type="entry name" value="RNA_pol_sigma-70_dom"/>
</dbReference>
<dbReference type="AlphaFoldDB" id="A0A6G4EB81"/>
<comment type="caution">
    <text evidence="1">The sequence shown here is derived from an EMBL/GenBank/DDBJ whole genome shotgun (WGS) entry which is preliminary data.</text>
</comment>
<reference evidence="1" key="1">
    <citation type="submission" date="2019-04" db="EMBL/GenBank/DDBJ databases">
        <title>Genome sequencing of Clostridium botulinum Groups I-IV and Clostridium butyricum.</title>
        <authorList>
            <person name="Brunt J."/>
            <person name="Van Vliet A.H.M."/>
            <person name="Stringer S.C."/>
            <person name="Carter A.T."/>
            <person name="Peck M.W."/>
        </authorList>
    </citation>
    <scope>NUCLEOTIDE SEQUENCE</scope>
    <source>
        <strain evidence="1">IFR 15/031</strain>
    </source>
</reference>
<dbReference type="SUPFAM" id="SSF88659">
    <property type="entry name" value="Sigma3 and sigma4 domains of RNA polymerase sigma factors"/>
    <property type="match status" value="1"/>
</dbReference>
<gene>
    <name evidence="1" type="ORF">FC962_00845</name>
</gene>
<organism evidence="1">
    <name type="scientific">Clostridium botulinum</name>
    <dbReference type="NCBI Taxonomy" id="1491"/>
    <lineage>
        <taxon>Bacteria</taxon>
        <taxon>Bacillati</taxon>
        <taxon>Bacillota</taxon>
        <taxon>Clostridia</taxon>
        <taxon>Eubacteriales</taxon>
        <taxon>Clostridiaceae</taxon>
        <taxon>Clostridium</taxon>
    </lineage>
</organism>
<evidence type="ECO:0000313" key="1">
    <source>
        <dbReference type="EMBL" id="NFH60481.1"/>
    </source>
</evidence>
<dbReference type="EMBL" id="SWRL01000001">
    <property type="protein sequence ID" value="NFH60481.1"/>
    <property type="molecule type" value="Genomic_DNA"/>
</dbReference>
<dbReference type="Gene3D" id="3.30.1190.10">
    <property type="entry name" value="DNA-binding protein Tfx superfamily, archaea"/>
    <property type="match status" value="1"/>
</dbReference>
<dbReference type="InterPro" id="IPR013324">
    <property type="entry name" value="RNA_pol_sigma_r3/r4-like"/>
</dbReference>
<dbReference type="GO" id="GO:0003700">
    <property type="term" value="F:DNA-binding transcription factor activity"/>
    <property type="evidence" value="ECO:0007669"/>
    <property type="project" value="InterPro"/>
</dbReference>
<dbReference type="GO" id="GO:0006352">
    <property type="term" value="P:DNA-templated transcription initiation"/>
    <property type="evidence" value="ECO:0007669"/>
    <property type="project" value="InterPro"/>
</dbReference>
<sequence>MRNNLYTYVKNAKLGNKSNMEYLINKFKPLINKYSYRLMEPEDGKSELILKLIRLINKVPLDKQCFKEDKYMISYIKISLKRQYIYLYEKQKNLALKQSYLDENNEYSFDKSNIIFYDLIKNLNNKEKYIFIKKYIYNFNSSEIARSLKISRQNVYITEKRAIKKIINTFQLNNRTM</sequence>
<protein>
    <submittedName>
        <fullName evidence="1">Sigma-70 family RNA polymerase sigma factor</fullName>
    </submittedName>
</protein>
<dbReference type="GO" id="GO:0003677">
    <property type="term" value="F:DNA binding"/>
    <property type="evidence" value="ECO:0007669"/>
    <property type="project" value="InterPro"/>
</dbReference>
<dbReference type="RefSeq" id="WP_061319225.1">
    <property type="nucleotide sequence ID" value="NZ_CP013247.1"/>
</dbReference>